<feature type="compositionally biased region" description="Polar residues" evidence="1">
    <location>
        <begin position="16"/>
        <end position="28"/>
    </location>
</feature>
<feature type="region of interest" description="Disordered" evidence="1">
    <location>
        <begin position="83"/>
        <end position="114"/>
    </location>
</feature>
<evidence type="ECO:0000256" key="1">
    <source>
        <dbReference type="SAM" id="MobiDB-lite"/>
    </source>
</evidence>
<dbReference type="EMBL" id="AVOT02037338">
    <property type="protein sequence ID" value="MBW0532020.1"/>
    <property type="molecule type" value="Genomic_DNA"/>
</dbReference>
<organism evidence="2 3">
    <name type="scientific">Austropuccinia psidii MF-1</name>
    <dbReference type="NCBI Taxonomy" id="1389203"/>
    <lineage>
        <taxon>Eukaryota</taxon>
        <taxon>Fungi</taxon>
        <taxon>Dikarya</taxon>
        <taxon>Basidiomycota</taxon>
        <taxon>Pucciniomycotina</taxon>
        <taxon>Pucciniomycetes</taxon>
        <taxon>Pucciniales</taxon>
        <taxon>Sphaerophragmiaceae</taxon>
        <taxon>Austropuccinia</taxon>
    </lineage>
</organism>
<feature type="compositionally biased region" description="Low complexity" evidence="1">
    <location>
        <begin position="1"/>
        <end position="15"/>
    </location>
</feature>
<dbReference type="Proteomes" id="UP000765509">
    <property type="component" value="Unassembled WGS sequence"/>
</dbReference>
<comment type="caution">
    <text evidence="2">The sequence shown here is derived from an EMBL/GenBank/DDBJ whole genome shotgun (WGS) entry which is preliminary data.</text>
</comment>
<protein>
    <submittedName>
        <fullName evidence="2">Uncharacterized protein</fullName>
    </submittedName>
</protein>
<dbReference type="AlphaFoldDB" id="A0A9Q3EZ29"/>
<evidence type="ECO:0000313" key="2">
    <source>
        <dbReference type="EMBL" id="MBW0532020.1"/>
    </source>
</evidence>
<gene>
    <name evidence="2" type="ORF">O181_071735</name>
</gene>
<proteinExistence type="predicted"/>
<feature type="compositionally biased region" description="Polar residues" evidence="1">
    <location>
        <begin position="85"/>
        <end position="102"/>
    </location>
</feature>
<keyword evidence="3" id="KW-1185">Reference proteome</keyword>
<feature type="region of interest" description="Disordered" evidence="1">
    <location>
        <begin position="1"/>
        <end position="28"/>
    </location>
</feature>
<accession>A0A9Q3EZ29</accession>
<name>A0A9Q3EZ29_9BASI</name>
<evidence type="ECO:0000313" key="3">
    <source>
        <dbReference type="Proteomes" id="UP000765509"/>
    </source>
</evidence>
<sequence>MSSNPPSKTSTTSQTGHATQPSISEPATNGKRSWVWAFFFEISPQNVEFNLINPTGMSFRKKPKWDKTGITWSINDHLNALHHLTNPNSPSESGKGNNNNSLLEKFVIKKQSKK</sequence>
<reference evidence="2" key="1">
    <citation type="submission" date="2021-03" db="EMBL/GenBank/DDBJ databases">
        <title>Draft genome sequence of rust myrtle Austropuccinia psidii MF-1, a brazilian biotype.</title>
        <authorList>
            <person name="Quecine M.C."/>
            <person name="Pachon D.M.R."/>
            <person name="Bonatelli M.L."/>
            <person name="Correr F.H."/>
            <person name="Franceschini L.M."/>
            <person name="Leite T.F."/>
            <person name="Margarido G.R.A."/>
            <person name="Almeida C.A."/>
            <person name="Ferrarezi J.A."/>
            <person name="Labate C.A."/>
        </authorList>
    </citation>
    <scope>NUCLEOTIDE SEQUENCE</scope>
    <source>
        <strain evidence="2">MF-1</strain>
    </source>
</reference>
<dbReference type="OrthoDB" id="2517005at2759"/>